<sequence>MLRTPLPLFESSAKMPIVWNSLGISPIQTNPTEIKSSDKLAIFPHPKPVRKKSPFQNPRLPPPHLRTAAISNSAVAAAAAPASPPMAASESQSDPHRREPGQRRPMCGVCTKPLRVCLCGRLRGPPLDTTVGVTVLQHTMEAQHPLSSVRVARLGLRNLAVARVTDVNYRASFLLTTLDGAAASNLGGGRTDLAEAHAENHDGPSGHVHIGIQDGDGLRPCEGKRLNHAISSGSEKMGINPWYHLGEQNADIAIPGLHAHQGLDNGEMSNGVSSLDREAGRAECNCNGDECFRFDKMKRYEHAANGEVQHNSETGMPNKVNGDLPHPSVQNTSEFHMPAICNCKSVCNGNAEVGGAIEQGWTVENMDRCSIAYTEKELRIDIERSAKPKIRWLSRGPLGQRAVSSGFTVAKIQKKKSKLTGEVSEFEEFSITIPPHSALLFPCQRAISIDASDCQVKHLIVLDGTWAKAQRMYHENPWLQLLPHVKLETDRVSLYSEVRHEPKAGCLSTIESIVVAMKKLGEDEKGLDDVLDVFESMIIDQRRCKDENWKPKLKS</sequence>
<evidence type="ECO:0000256" key="1">
    <source>
        <dbReference type="ARBA" id="ARBA00012386"/>
    </source>
</evidence>
<dbReference type="FunCoup" id="A0A0Q3GU25">
    <property type="interactions" value="124"/>
</dbReference>
<dbReference type="EC" id="2.5.1.25" evidence="1"/>
<dbReference type="PANTHER" id="PTHR21392">
    <property type="entry name" value="TRNA-URIDINE AMINOCARBOXYPROPYLTRANSFERASE 2"/>
    <property type="match status" value="1"/>
</dbReference>
<proteinExistence type="inferred from homology"/>
<dbReference type="GO" id="GO:0008033">
    <property type="term" value="P:tRNA processing"/>
    <property type="evidence" value="ECO:0007669"/>
    <property type="project" value="UniProtKB-KW"/>
</dbReference>
<protein>
    <recommendedName>
        <fullName evidence="1">tRNA-uridine aminocarboxypropyltransferase</fullName>
        <ecNumber evidence="1">2.5.1.25</ecNumber>
    </recommendedName>
</protein>
<reference evidence="9 10" key="1">
    <citation type="journal article" date="2010" name="Nature">
        <title>Genome sequencing and analysis of the model grass Brachypodium distachyon.</title>
        <authorList>
            <consortium name="International Brachypodium Initiative"/>
        </authorList>
    </citation>
    <scope>NUCLEOTIDE SEQUENCE [LARGE SCALE GENOMIC DNA]</scope>
    <source>
        <strain evidence="9 10">Bd21</strain>
    </source>
</reference>
<evidence type="ECO:0000313" key="9">
    <source>
        <dbReference type="EMBL" id="KQK14367.2"/>
    </source>
</evidence>
<dbReference type="ExpressionAtlas" id="A0A0Q3GU25">
    <property type="expression patterns" value="baseline"/>
</dbReference>
<comment type="catalytic activity">
    <reaction evidence="6">
        <text>a uridine in tRNA + S-adenosyl-L-methionine = a 3-[(3S)-3-amino-3-carboxypropyl]uridine in tRNA + S-methyl-5'-thioadenosine + H(+)</text>
        <dbReference type="Rhea" id="RHEA:62432"/>
        <dbReference type="Rhea" id="RHEA-COMP:13339"/>
        <dbReference type="Rhea" id="RHEA-COMP:16092"/>
        <dbReference type="ChEBI" id="CHEBI:15378"/>
        <dbReference type="ChEBI" id="CHEBI:17509"/>
        <dbReference type="ChEBI" id="CHEBI:59789"/>
        <dbReference type="ChEBI" id="CHEBI:65315"/>
        <dbReference type="ChEBI" id="CHEBI:82930"/>
        <dbReference type="EC" id="2.5.1.25"/>
    </reaction>
</comment>
<evidence type="ECO:0000256" key="5">
    <source>
        <dbReference type="ARBA" id="ARBA00034489"/>
    </source>
</evidence>
<dbReference type="EMBL" id="CM000880">
    <property type="protein sequence ID" value="KQK14367.2"/>
    <property type="molecule type" value="Genomic_DNA"/>
</dbReference>
<dbReference type="EnsemblPlants" id="KQK14367">
    <property type="protein sequence ID" value="KQK14367"/>
    <property type="gene ID" value="BRADI_1g15740v3"/>
</dbReference>
<dbReference type="PANTHER" id="PTHR21392:SF0">
    <property type="entry name" value="TRNA-URIDINE AMINOCARBOXYPROPYLTRANSFERASE 2"/>
    <property type="match status" value="1"/>
</dbReference>
<name>A0A0Q3GU25_BRADI</name>
<dbReference type="RefSeq" id="XP_003559720.2">
    <property type="nucleotide sequence ID" value="XM_003559672.4"/>
</dbReference>
<evidence type="ECO:0000256" key="7">
    <source>
        <dbReference type="SAM" id="MobiDB-lite"/>
    </source>
</evidence>
<evidence type="ECO:0000259" key="8">
    <source>
        <dbReference type="SMART" id="SM01144"/>
    </source>
</evidence>
<feature type="domain" description="DTW" evidence="8">
    <location>
        <begin position="103"/>
        <end position="543"/>
    </location>
</feature>
<keyword evidence="3" id="KW-0949">S-adenosyl-L-methionine</keyword>
<dbReference type="STRING" id="15368.A0A0Q3GU25"/>
<feature type="compositionally biased region" description="Basic and acidic residues" evidence="7">
    <location>
        <begin position="93"/>
        <end position="102"/>
    </location>
</feature>
<feature type="region of interest" description="Disordered" evidence="7">
    <location>
        <begin position="74"/>
        <end position="104"/>
    </location>
</feature>
<dbReference type="OrthoDB" id="408541at2759"/>
<evidence type="ECO:0000256" key="4">
    <source>
        <dbReference type="ARBA" id="ARBA00022694"/>
    </source>
</evidence>
<gene>
    <name evidence="10" type="primary">LOC100828740</name>
    <name evidence="9" type="ORF">BRADI_1g15740v3</name>
</gene>
<dbReference type="Proteomes" id="UP000008810">
    <property type="component" value="Chromosome 1"/>
</dbReference>
<dbReference type="GeneID" id="100828740"/>
<reference evidence="9" key="2">
    <citation type="submission" date="2017-06" db="EMBL/GenBank/DDBJ databases">
        <title>WGS assembly of Brachypodium distachyon.</title>
        <authorList>
            <consortium name="The International Brachypodium Initiative"/>
            <person name="Lucas S."/>
            <person name="Harmon-Smith M."/>
            <person name="Lail K."/>
            <person name="Tice H."/>
            <person name="Grimwood J."/>
            <person name="Bruce D."/>
            <person name="Barry K."/>
            <person name="Shu S."/>
            <person name="Lindquist E."/>
            <person name="Wang M."/>
            <person name="Pitluck S."/>
            <person name="Vogel J.P."/>
            <person name="Garvin D.F."/>
            <person name="Mockler T.C."/>
            <person name="Schmutz J."/>
            <person name="Rokhsar D."/>
            <person name="Bevan M.W."/>
        </authorList>
    </citation>
    <scope>NUCLEOTIDE SEQUENCE</scope>
    <source>
        <strain evidence="9">Bd21</strain>
    </source>
</reference>
<dbReference type="Pfam" id="PF03942">
    <property type="entry name" value="DTW"/>
    <property type="match status" value="1"/>
</dbReference>
<dbReference type="InterPro" id="IPR005636">
    <property type="entry name" value="DTW"/>
</dbReference>
<dbReference type="GO" id="GO:0016432">
    <property type="term" value="F:tRNA-uridine aminocarboxypropyltransferase activity"/>
    <property type="evidence" value="ECO:0007669"/>
    <property type="project" value="UniProtKB-EC"/>
</dbReference>
<evidence type="ECO:0000256" key="2">
    <source>
        <dbReference type="ARBA" id="ARBA00022679"/>
    </source>
</evidence>
<feature type="compositionally biased region" description="Low complexity" evidence="7">
    <location>
        <begin position="74"/>
        <end position="92"/>
    </location>
</feature>
<keyword evidence="2" id="KW-0808">Transferase</keyword>
<dbReference type="AlphaFoldDB" id="A0A0Q3GU25"/>
<dbReference type="KEGG" id="bdi:100828740"/>
<evidence type="ECO:0000256" key="6">
    <source>
        <dbReference type="ARBA" id="ARBA00048718"/>
    </source>
</evidence>
<reference evidence="10" key="3">
    <citation type="submission" date="2018-08" db="UniProtKB">
        <authorList>
            <consortium name="EnsemblPlants"/>
        </authorList>
    </citation>
    <scope>IDENTIFICATION</scope>
    <source>
        <strain evidence="10">cv. Bd21</strain>
    </source>
</reference>
<evidence type="ECO:0000256" key="3">
    <source>
        <dbReference type="ARBA" id="ARBA00022691"/>
    </source>
</evidence>
<comment type="similarity">
    <text evidence="5">Belongs to the TDD superfamily. DTWD2 family.</text>
</comment>
<keyword evidence="4" id="KW-0819">tRNA processing</keyword>
<dbReference type="SMART" id="SM01144">
    <property type="entry name" value="DTW"/>
    <property type="match status" value="1"/>
</dbReference>
<keyword evidence="11" id="KW-1185">Reference proteome</keyword>
<dbReference type="Gramene" id="KQK14367">
    <property type="protein sequence ID" value="KQK14367"/>
    <property type="gene ID" value="BRADI_1g15740v3"/>
</dbReference>
<evidence type="ECO:0000313" key="10">
    <source>
        <dbReference type="EnsemblPlants" id="KQK14367"/>
    </source>
</evidence>
<evidence type="ECO:0000313" key="11">
    <source>
        <dbReference type="Proteomes" id="UP000008810"/>
    </source>
</evidence>
<dbReference type="InterPro" id="IPR039262">
    <property type="entry name" value="DTWD2/TAPT"/>
</dbReference>
<accession>A0A0Q3GU25</accession>
<organism evidence="9">
    <name type="scientific">Brachypodium distachyon</name>
    <name type="common">Purple false brome</name>
    <name type="synonym">Trachynia distachya</name>
    <dbReference type="NCBI Taxonomy" id="15368"/>
    <lineage>
        <taxon>Eukaryota</taxon>
        <taxon>Viridiplantae</taxon>
        <taxon>Streptophyta</taxon>
        <taxon>Embryophyta</taxon>
        <taxon>Tracheophyta</taxon>
        <taxon>Spermatophyta</taxon>
        <taxon>Magnoliopsida</taxon>
        <taxon>Liliopsida</taxon>
        <taxon>Poales</taxon>
        <taxon>Poaceae</taxon>
        <taxon>BOP clade</taxon>
        <taxon>Pooideae</taxon>
        <taxon>Stipodae</taxon>
        <taxon>Brachypodieae</taxon>
        <taxon>Brachypodium</taxon>
    </lineage>
</organism>